<evidence type="ECO:0000256" key="6">
    <source>
        <dbReference type="ARBA" id="ARBA00022827"/>
    </source>
</evidence>
<dbReference type="PANTHER" id="PTHR45754">
    <property type="entry name" value="METHYLENETETRAHYDROFOLATE REDUCTASE"/>
    <property type="match status" value="1"/>
</dbReference>
<name>A0A0M7BBH8_9RHOB</name>
<keyword evidence="5 12" id="KW-0285">Flavoprotein</keyword>
<dbReference type="EC" id="1.5.1.54" evidence="12"/>
<keyword evidence="9" id="KW-0486">Methionine biosynthesis</keyword>
<evidence type="ECO:0000313" key="14">
    <source>
        <dbReference type="Proteomes" id="UP000049455"/>
    </source>
</evidence>
<dbReference type="GO" id="GO:0106312">
    <property type="term" value="F:methylenetetrahydrofolate reductase (NADH) activity"/>
    <property type="evidence" value="ECO:0007669"/>
    <property type="project" value="UniProtKB-EC"/>
</dbReference>
<evidence type="ECO:0000256" key="8">
    <source>
        <dbReference type="ARBA" id="ARBA00023027"/>
    </source>
</evidence>
<dbReference type="InterPro" id="IPR003171">
    <property type="entry name" value="Mehydrof_redctse-like"/>
</dbReference>
<keyword evidence="4" id="KW-0028">Amino-acid biosynthesis</keyword>
<evidence type="ECO:0000256" key="7">
    <source>
        <dbReference type="ARBA" id="ARBA00023002"/>
    </source>
</evidence>
<dbReference type="GO" id="GO:0071949">
    <property type="term" value="F:FAD binding"/>
    <property type="evidence" value="ECO:0007669"/>
    <property type="project" value="TreeGrafter"/>
</dbReference>
<protein>
    <recommendedName>
        <fullName evidence="12">Methylenetetrahydrofolate reductase</fullName>
        <ecNumber evidence="12">1.5.1.54</ecNumber>
    </recommendedName>
</protein>
<reference evidence="13 14" key="1">
    <citation type="submission" date="2015-09" db="EMBL/GenBank/DDBJ databases">
        <authorList>
            <person name="Jackson K.R."/>
            <person name="Lunt B.L."/>
            <person name="Fisher J.N.B."/>
            <person name="Gardner A.V."/>
            <person name="Bailey M.E."/>
            <person name="Deus L.M."/>
            <person name="Earl A.S."/>
            <person name="Gibby P.D."/>
            <person name="Hartmann K.A."/>
            <person name="Liu J.E."/>
            <person name="Manci A.M."/>
            <person name="Nielsen D.A."/>
            <person name="Solomon M.B."/>
            <person name="Breakwell D.P."/>
            <person name="Burnett S.H."/>
            <person name="Grose J.H."/>
        </authorList>
    </citation>
    <scope>NUCLEOTIDE SEQUENCE [LARGE SCALE GENOMIC DNA]</scope>
    <source>
        <strain evidence="13 14">CECT 7799</strain>
    </source>
</reference>
<organism evidence="13 14">
    <name type="scientific">Jannaschia seosinensis</name>
    <dbReference type="NCBI Taxonomy" id="313367"/>
    <lineage>
        <taxon>Bacteria</taxon>
        <taxon>Pseudomonadati</taxon>
        <taxon>Pseudomonadota</taxon>
        <taxon>Alphaproteobacteria</taxon>
        <taxon>Rhodobacterales</taxon>
        <taxon>Roseobacteraceae</taxon>
        <taxon>Jannaschia</taxon>
    </lineage>
</organism>
<dbReference type="RefSeq" id="WP_055664221.1">
    <property type="nucleotide sequence ID" value="NZ_CYPR01000194.1"/>
</dbReference>
<accession>A0A0M7BBH8</accession>
<evidence type="ECO:0000256" key="1">
    <source>
        <dbReference type="ARBA" id="ARBA00001974"/>
    </source>
</evidence>
<evidence type="ECO:0000256" key="5">
    <source>
        <dbReference type="ARBA" id="ARBA00022630"/>
    </source>
</evidence>
<dbReference type="SUPFAM" id="SSF51730">
    <property type="entry name" value="FAD-linked oxidoreductase"/>
    <property type="match status" value="1"/>
</dbReference>
<keyword evidence="6 12" id="KW-0274">FAD</keyword>
<dbReference type="AlphaFoldDB" id="A0A0M7BBH8"/>
<gene>
    <name evidence="13" type="primary">metF</name>
    <name evidence="13" type="ORF">JSE7799_02867</name>
</gene>
<dbReference type="UniPathway" id="UPA00193"/>
<evidence type="ECO:0000313" key="13">
    <source>
        <dbReference type="EMBL" id="CUH40137.1"/>
    </source>
</evidence>
<dbReference type="STRING" id="313367.JSE7799_02867"/>
<dbReference type="GO" id="GO:0009086">
    <property type="term" value="P:methionine biosynthetic process"/>
    <property type="evidence" value="ECO:0007669"/>
    <property type="project" value="UniProtKB-KW"/>
</dbReference>
<keyword evidence="8" id="KW-0520">NAD</keyword>
<dbReference type="Pfam" id="PF02219">
    <property type="entry name" value="MTHFR"/>
    <property type="match status" value="1"/>
</dbReference>
<evidence type="ECO:0000256" key="3">
    <source>
        <dbReference type="ARBA" id="ARBA00006743"/>
    </source>
</evidence>
<evidence type="ECO:0000256" key="11">
    <source>
        <dbReference type="ARBA" id="ARBA00048628"/>
    </source>
</evidence>
<sequence length="288" mass="31120">MSVRPAVSFEFFPPKSLEGSFRLWDCISALAPLAPEWVSVTYGAGGTTRELTRDAVAALGERFGLRVAGHLTCVDASREETLAVARGFREKGVTDIVALRGDPPKGSSGFEPHPDGFRDSVELVGALAADGFNVRVGAYPDRHPEAADAEADVQWLKRKIDAGATEAVTQFFFDPETFLRFRDRCVAAGIDAPIVPGILPIENWTKASRFAKACGALIPPEMAAAFDRAERDGRADLLAVVQAAELADRLVEEGCEHLHFYTLNRPELTRDVCAALGIAPERALSRVA</sequence>
<evidence type="ECO:0000256" key="10">
    <source>
        <dbReference type="ARBA" id="ARBA00034478"/>
    </source>
</evidence>
<keyword evidence="14" id="KW-1185">Reference proteome</keyword>
<dbReference type="NCBIfam" id="TIGR00676">
    <property type="entry name" value="fadh2"/>
    <property type="match status" value="1"/>
</dbReference>
<comment type="pathway">
    <text evidence="10">Amino-acid biosynthesis; L-methionine biosynthesis via de novo pathway.</text>
</comment>
<evidence type="ECO:0000256" key="4">
    <source>
        <dbReference type="ARBA" id="ARBA00022605"/>
    </source>
</evidence>
<dbReference type="GO" id="GO:0005829">
    <property type="term" value="C:cytosol"/>
    <property type="evidence" value="ECO:0007669"/>
    <property type="project" value="InterPro"/>
</dbReference>
<dbReference type="Proteomes" id="UP000049455">
    <property type="component" value="Unassembled WGS sequence"/>
</dbReference>
<evidence type="ECO:0000256" key="9">
    <source>
        <dbReference type="ARBA" id="ARBA00023167"/>
    </source>
</evidence>
<dbReference type="OrthoDB" id="9812555at2"/>
<dbReference type="EMBL" id="CYPR01000194">
    <property type="protein sequence ID" value="CUH40137.1"/>
    <property type="molecule type" value="Genomic_DNA"/>
</dbReference>
<comment type="catalytic activity">
    <reaction evidence="11">
        <text>(6S)-5-methyl-5,6,7,8-tetrahydrofolate + NAD(+) = (6R)-5,10-methylene-5,6,7,8-tetrahydrofolate + NADH + H(+)</text>
        <dbReference type="Rhea" id="RHEA:19821"/>
        <dbReference type="ChEBI" id="CHEBI:15378"/>
        <dbReference type="ChEBI" id="CHEBI:15636"/>
        <dbReference type="ChEBI" id="CHEBI:18608"/>
        <dbReference type="ChEBI" id="CHEBI:57540"/>
        <dbReference type="ChEBI" id="CHEBI:57945"/>
        <dbReference type="EC" id="1.5.1.54"/>
    </reaction>
    <physiologicalReaction direction="right-to-left" evidence="11">
        <dbReference type="Rhea" id="RHEA:19823"/>
    </physiologicalReaction>
</comment>
<dbReference type="PANTHER" id="PTHR45754:SF3">
    <property type="entry name" value="METHYLENETETRAHYDROFOLATE REDUCTASE (NADPH)"/>
    <property type="match status" value="1"/>
</dbReference>
<dbReference type="InterPro" id="IPR029041">
    <property type="entry name" value="FAD-linked_oxidoreductase-like"/>
</dbReference>
<dbReference type="GO" id="GO:0035999">
    <property type="term" value="P:tetrahydrofolate interconversion"/>
    <property type="evidence" value="ECO:0007669"/>
    <property type="project" value="UniProtKB-UniPathway"/>
</dbReference>
<comment type="similarity">
    <text evidence="3 12">Belongs to the methylenetetrahydrofolate reductase family.</text>
</comment>
<proteinExistence type="inferred from homology"/>
<evidence type="ECO:0000256" key="12">
    <source>
        <dbReference type="RuleBase" id="RU003862"/>
    </source>
</evidence>
<comment type="cofactor">
    <cofactor evidence="1 12">
        <name>FAD</name>
        <dbReference type="ChEBI" id="CHEBI:57692"/>
    </cofactor>
</comment>
<comment type="pathway">
    <text evidence="2 12">One-carbon metabolism; tetrahydrofolate interconversion.</text>
</comment>
<evidence type="ECO:0000256" key="2">
    <source>
        <dbReference type="ARBA" id="ARBA00004777"/>
    </source>
</evidence>
<keyword evidence="7 12" id="KW-0560">Oxidoreductase</keyword>
<dbReference type="Gene3D" id="3.20.20.220">
    <property type="match status" value="1"/>
</dbReference>
<dbReference type="InterPro" id="IPR004620">
    <property type="entry name" value="MTHF_reductase_bac"/>
</dbReference>
<dbReference type="CDD" id="cd00537">
    <property type="entry name" value="MTHFR"/>
    <property type="match status" value="1"/>
</dbReference>